<keyword evidence="7" id="KW-1185">Reference proteome</keyword>
<dbReference type="PANTHER" id="PTHR43685:SF5">
    <property type="entry name" value="GLYCOSYLTRANSFERASE EPSE-RELATED"/>
    <property type="match status" value="1"/>
</dbReference>
<dbReference type="Gene3D" id="3.90.550.10">
    <property type="entry name" value="Spore Coat Polysaccharide Biosynthesis Protein SpsA, Chain A"/>
    <property type="match status" value="1"/>
</dbReference>
<dbReference type="InterPro" id="IPR050834">
    <property type="entry name" value="Glycosyltransf_2"/>
</dbReference>
<dbReference type="PANTHER" id="PTHR43685">
    <property type="entry name" value="GLYCOSYLTRANSFERASE"/>
    <property type="match status" value="1"/>
</dbReference>
<evidence type="ECO:0000256" key="1">
    <source>
        <dbReference type="ARBA" id="ARBA00006739"/>
    </source>
</evidence>
<dbReference type="RefSeq" id="WP_067395985.1">
    <property type="nucleotide sequence ID" value="NZ_BCTA01000093.1"/>
</dbReference>
<dbReference type="InterPro" id="IPR029044">
    <property type="entry name" value="Nucleotide-diphossugar_trans"/>
</dbReference>
<evidence type="ECO:0000256" key="3">
    <source>
        <dbReference type="ARBA" id="ARBA00022679"/>
    </source>
</evidence>
<accession>A0AAW5SK64</accession>
<reference evidence="5 7" key="1">
    <citation type="journal article" date="2016" name="Genome Announc.">
        <title>Draft Genome Sequences of Five Rapidly Growing Mycobacterium Species, M. thermoresistibile, M. fortuitum subsp. acetamidolyticum, M. canariasense, M. brisbanense, and M. novocastrense.</title>
        <authorList>
            <person name="Katahira K."/>
            <person name="Ogura Y."/>
            <person name="Gotoh Y."/>
            <person name="Hayashi T."/>
        </authorList>
    </citation>
    <scope>NUCLEOTIDE SEQUENCE [LARGE SCALE GENOMIC DNA]</scope>
    <source>
        <strain evidence="5 7">JCM18114</strain>
    </source>
</reference>
<protein>
    <submittedName>
        <fullName evidence="5 6">Transferase</fullName>
    </submittedName>
</protein>
<evidence type="ECO:0000313" key="6">
    <source>
        <dbReference type="EMBL" id="MCV7023398.1"/>
    </source>
</evidence>
<gene>
    <name evidence="6" type="ORF">H7I77_08540</name>
    <name evidence="5" type="ORF">RMCN_5518</name>
</gene>
<reference evidence="6" key="2">
    <citation type="submission" date="2020-07" db="EMBL/GenBank/DDBJ databases">
        <authorList>
            <person name="Pettersson B.M.F."/>
            <person name="Behra P.R.K."/>
            <person name="Ramesh M."/>
            <person name="Das S."/>
            <person name="Dasgupta S."/>
            <person name="Kirsebom L.A."/>
        </authorList>
    </citation>
    <scope>NUCLEOTIDE SEQUENCE</scope>
    <source>
        <strain evidence="6">DSM 44203</strain>
    </source>
</reference>
<dbReference type="Pfam" id="PF00535">
    <property type="entry name" value="Glycos_transf_2"/>
    <property type="match status" value="1"/>
</dbReference>
<keyword evidence="2" id="KW-0328">Glycosyltransferase</keyword>
<dbReference type="InterPro" id="IPR001173">
    <property type="entry name" value="Glyco_trans_2-like"/>
</dbReference>
<dbReference type="GO" id="GO:0016757">
    <property type="term" value="F:glycosyltransferase activity"/>
    <property type="evidence" value="ECO:0007669"/>
    <property type="project" value="UniProtKB-KW"/>
</dbReference>
<keyword evidence="3 5" id="KW-0808">Transferase</keyword>
<evidence type="ECO:0000313" key="7">
    <source>
        <dbReference type="Proteomes" id="UP000069773"/>
    </source>
</evidence>
<evidence type="ECO:0000256" key="2">
    <source>
        <dbReference type="ARBA" id="ARBA00022676"/>
    </source>
</evidence>
<dbReference type="EMBL" id="BCTA01000093">
    <property type="protein sequence ID" value="GAT12385.1"/>
    <property type="molecule type" value="Genomic_DNA"/>
</dbReference>
<comment type="caution">
    <text evidence="6">The sequence shown here is derived from an EMBL/GenBank/DDBJ whole genome shotgun (WGS) entry which is preliminary data.</text>
</comment>
<dbReference type="Proteomes" id="UP001207528">
    <property type="component" value="Unassembled WGS sequence"/>
</dbReference>
<dbReference type="SUPFAM" id="SSF53448">
    <property type="entry name" value="Nucleotide-diphospho-sugar transferases"/>
    <property type="match status" value="1"/>
</dbReference>
<comment type="similarity">
    <text evidence="1">Belongs to the glycosyltransferase 2 family.</text>
</comment>
<dbReference type="Proteomes" id="UP000069773">
    <property type="component" value="Unassembled WGS sequence"/>
</dbReference>
<evidence type="ECO:0000313" key="5">
    <source>
        <dbReference type="EMBL" id="GAT12385.1"/>
    </source>
</evidence>
<organism evidence="6 8">
    <name type="scientific">Mycolicibacterium novocastrense</name>
    <name type="common">Mycobacterium novocastrense</name>
    <dbReference type="NCBI Taxonomy" id="59813"/>
    <lineage>
        <taxon>Bacteria</taxon>
        <taxon>Bacillati</taxon>
        <taxon>Actinomycetota</taxon>
        <taxon>Actinomycetes</taxon>
        <taxon>Mycobacteriales</taxon>
        <taxon>Mycobacteriaceae</taxon>
        <taxon>Mycolicibacterium</taxon>
    </lineage>
</organism>
<dbReference type="AlphaFoldDB" id="A0AAW5SK64"/>
<evidence type="ECO:0000313" key="8">
    <source>
        <dbReference type="Proteomes" id="UP001207528"/>
    </source>
</evidence>
<sequence length="294" mass="31701">MQGPASTDVSFVIASQNRAKELAAVVARLLDTTPCPIVVVDNASTDDTATLINGMAARSAGRVELVELQTNLGAVGRNVGVAVCRTPYVAFCDDDSWWTPESPAIGAEAFERHPSVGLLAARTIVWPQRREDSFCALLADSALGRRPELPGPSILGFMSCAAMVRKRAFEQAGGFSDILHFRGEEQLLALDMAAAGWDLCYYPELLAIHQPSSVRATSAAQAARVLRNDVLTTWLRRPIRHCLTASGRLAVAALRDRDHARVAVEAVARIPAVVAQRRPLPREIEEAVTLLESG</sequence>
<feature type="domain" description="Glycosyltransferase 2-like" evidence="4">
    <location>
        <begin position="10"/>
        <end position="171"/>
    </location>
</feature>
<name>A0AAW5SK64_MYCNV</name>
<reference evidence="6" key="3">
    <citation type="journal article" date="2022" name="BMC Genomics">
        <title>Comparative genome analysis of mycobacteria focusing on tRNA and non-coding RNA.</title>
        <authorList>
            <person name="Behra P.R.K."/>
            <person name="Pettersson B.M.F."/>
            <person name="Ramesh M."/>
            <person name="Das S."/>
            <person name="Dasgupta S."/>
            <person name="Kirsebom L.A."/>
        </authorList>
    </citation>
    <scope>NUCLEOTIDE SEQUENCE</scope>
    <source>
        <strain evidence="6">DSM 44203</strain>
    </source>
</reference>
<evidence type="ECO:0000259" key="4">
    <source>
        <dbReference type="Pfam" id="PF00535"/>
    </source>
</evidence>
<dbReference type="EMBL" id="JACKTI010000027">
    <property type="protein sequence ID" value="MCV7023398.1"/>
    <property type="molecule type" value="Genomic_DNA"/>
</dbReference>
<proteinExistence type="inferred from homology"/>